<evidence type="ECO:0000256" key="1">
    <source>
        <dbReference type="ARBA" id="ARBA00012935"/>
    </source>
</evidence>
<dbReference type="InterPro" id="IPR036291">
    <property type="entry name" value="NAD(P)-bd_dom_sf"/>
</dbReference>
<protein>
    <recommendedName>
        <fullName evidence="2">UDP-N-acetyl-D-mannosamine dehydrogenase</fullName>
        <ecNumber evidence="1">1.1.1.336</ecNumber>
    </recommendedName>
    <alternativeName>
        <fullName evidence="5">UDP-ManNAc 6-dehydrogenase</fullName>
    </alternativeName>
</protein>
<accession>A0A1I6M4A4</accession>
<dbReference type="OrthoDB" id="372050at2157"/>
<evidence type="ECO:0000259" key="8">
    <source>
        <dbReference type="SMART" id="SM00984"/>
    </source>
</evidence>
<dbReference type="InterPro" id="IPR017476">
    <property type="entry name" value="UDP-Glc/GDP-Man"/>
</dbReference>
<dbReference type="EMBL" id="FOZK01000004">
    <property type="protein sequence ID" value="SFS10567.1"/>
    <property type="molecule type" value="Genomic_DNA"/>
</dbReference>
<name>A0A1I6M4A4_9EURY</name>
<keyword evidence="10" id="KW-1185">Reference proteome</keyword>
<dbReference type="PIRSF" id="PIRSF000124">
    <property type="entry name" value="UDPglc_GDPman_dh"/>
    <property type="match status" value="1"/>
</dbReference>
<evidence type="ECO:0000256" key="2">
    <source>
        <dbReference type="ARBA" id="ARBA00016796"/>
    </source>
</evidence>
<keyword evidence="3" id="KW-0560">Oxidoreductase</keyword>
<dbReference type="InterPro" id="IPR001732">
    <property type="entry name" value="UDP-Glc/GDP-Man_DH_N"/>
</dbReference>
<evidence type="ECO:0000313" key="9">
    <source>
        <dbReference type="EMBL" id="SFS10567.1"/>
    </source>
</evidence>
<dbReference type="InterPro" id="IPR014026">
    <property type="entry name" value="UDP-Glc/GDP-Man_DH_dimer"/>
</dbReference>
<dbReference type="Proteomes" id="UP000199062">
    <property type="component" value="Unassembled WGS sequence"/>
</dbReference>
<feature type="domain" description="UDP-glucose/GDP-mannose dehydrogenase C-terminal" evidence="8">
    <location>
        <begin position="345"/>
        <end position="441"/>
    </location>
</feature>
<dbReference type="GO" id="GO:0089714">
    <property type="term" value="F:UDP-N-acetyl-D-mannosamine dehydrogenase activity"/>
    <property type="evidence" value="ECO:0007669"/>
    <property type="project" value="UniProtKB-EC"/>
</dbReference>
<evidence type="ECO:0000256" key="6">
    <source>
        <dbReference type="ARBA" id="ARBA00049130"/>
    </source>
</evidence>
<comment type="similarity">
    <text evidence="7">Belongs to the UDP-glucose/GDP-mannose dehydrogenase family.</text>
</comment>
<dbReference type="Pfam" id="PF00984">
    <property type="entry name" value="UDPG_MGDP_dh"/>
    <property type="match status" value="1"/>
</dbReference>
<proteinExistence type="inferred from homology"/>
<dbReference type="Pfam" id="PF03721">
    <property type="entry name" value="UDPG_MGDP_dh_N"/>
    <property type="match status" value="1"/>
</dbReference>
<dbReference type="GO" id="GO:0051287">
    <property type="term" value="F:NAD binding"/>
    <property type="evidence" value="ECO:0007669"/>
    <property type="project" value="InterPro"/>
</dbReference>
<dbReference type="InterPro" id="IPR008927">
    <property type="entry name" value="6-PGluconate_DH-like_C_sf"/>
</dbReference>
<dbReference type="NCBIfam" id="TIGR03026">
    <property type="entry name" value="NDP-sugDHase"/>
    <property type="match status" value="1"/>
</dbReference>
<evidence type="ECO:0000256" key="5">
    <source>
        <dbReference type="ARBA" id="ARBA00030172"/>
    </source>
</evidence>
<dbReference type="PANTHER" id="PTHR43491:SF5">
    <property type="entry name" value="UDP-N-ACETYL-D-MANNOSAMINE DEHYDROGENASE"/>
    <property type="match status" value="1"/>
</dbReference>
<dbReference type="SMART" id="SM00984">
    <property type="entry name" value="UDPG_MGDP_dh_C"/>
    <property type="match status" value="1"/>
</dbReference>
<dbReference type="AlphaFoldDB" id="A0A1I6M4A4"/>
<dbReference type="PANTHER" id="PTHR43491">
    <property type="entry name" value="UDP-N-ACETYL-D-MANNOSAMINE DEHYDROGENASE"/>
    <property type="match status" value="1"/>
</dbReference>
<evidence type="ECO:0000256" key="3">
    <source>
        <dbReference type="ARBA" id="ARBA00023002"/>
    </source>
</evidence>
<dbReference type="PIRSF" id="PIRSF500136">
    <property type="entry name" value="UDP_ManNAc_DH"/>
    <property type="match status" value="1"/>
</dbReference>
<evidence type="ECO:0000256" key="7">
    <source>
        <dbReference type="PIRNR" id="PIRNR000124"/>
    </source>
</evidence>
<gene>
    <name evidence="9" type="ORF">SAMN05216559_3759</name>
</gene>
<dbReference type="SUPFAM" id="SSF51735">
    <property type="entry name" value="NAD(P)-binding Rossmann-fold domains"/>
    <property type="match status" value="1"/>
</dbReference>
<dbReference type="Gene3D" id="3.40.50.720">
    <property type="entry name" value="NAD(P)-binding Rossmann-like Domain"/>
    <property type="match status" value="2"/>
</dbReference>
<keyword evidence="4" id="KW-0520">NAD</keyword>
<dbReference type="SUPFAM" id="SSF48179">
    <property type="entry name" value="6-phosphogluconate dehydrogenase C-terminal domain-like"/>
    <property type="match status" value="1"/>
</dbReference>
<dbReference type="Pfam" id="PF03720">
    <property type="entry name" value="UDPG_MGDP_dh_C"/>
    <property type="match status" value="1"/>
</dbReference>
<dbReference type="STRING" id="767519.SAMN05216559_3759"/>
<sequence length="456" mass="48107">MKSRQSERGLYDADIDEARQRVALVSGEVPVAVYGLGKMGLPLAGVYAEVTGNVVGVDVDESVARTVNSGGCHVEGEPGLAELVEERVNEGALSATHEPTAAAAEASVHVVIVPTLLTDDNEPDLATLRAAVESIGAGLSEGDVVVIESTVPPGTCRDVVLPLLCAESGLDEGAFGLAFCPERTSSGRALEDIRGSYPKVVGGVDDESTRVAALIYDQVTDNDVIEASDATTAECVKVFEGVYRDVNIALANELGRLTDDLAVDVTEAIDVANTQPFCDIHTPGPGVGGHCIPVYPYFLTEQVDYDLPLVRTARAVNDRMSEFVVRKVDQLLADRGQALDDSTVLLLGATYRAGVAETRKAPARAVARHLVELGADVTLTDPMLEADDVASWPGTFVPTTDVETDAFDAVVLLTAHDEFESLDPAAFGDAAILDTRRALASGTHDRPHYALGRGTK</sequence>
<dbReference type="InterPro" id="IPR028359">
    <property type="entry name" value="UDP_ManNAc/GlcNAc_DH"/>
</dbReference>
<dbReference type="EC" id="1.1.1.336" evidence="1"/>
<dbReference type="SUPFAM" id="SSF52413">
    <property type="entry name" value="UDP-glucose/GDP-mannose dehydrogenase C-terminal domain"/>
    <property type="match status" value="1"/>
</dbReference>
<reference evidence="9 10" key="1">
    <citation type="submission" date="2016-10" db="EMBL/GenBank/DDBJ databases">
        <authorList>
            <person name="de Groot N.N."/>
        </authorList>
    </citation>
    <scope>NUCLEOTIDE SEQUENCE [LARGE SCALE GENOMIC DNA]</scope>
    <source>
        <strain evidence="9 10">CGMCC 1.10457</strain>
    </source>
</reference>
<dbReference type="InterPro" id="IPR014027">
    <property type="entry name" value="UDP-Glc/GDP-Man_DH_C"/>
</dbReference>
<dbReference type="GO" id="GO:0016628">
    <property type="term" value="F:oxidoreductase activity, acting on the CH-CH group of donors, NAD or NADP as acceptor"/>
    <property type="evidence" value="ECO:0007669"/>
    <property type="project" value="InterPro"/>
</dbReference>
<evidence type="ECO:0000256" key="4">
    <source>
        <dbReference type="ARBA" id="ARBA00023027"/>
    </source>
</evidence>
<organism evidence="9 10">
    <name type="scientific">Halomicrobium zhouii</name>
    <dbReference type="NCBI Taxonomy" id="767519"/>
    <lineage>
        <taxon>Archaea</taxon>
        <taxon>Methanobacteriati</taxon>
        <taxon>Methanobacteriota</taxon>
        <taxon>Stenosarchaea group</taxon>
        <taxon>Halobacteria</taxon>
        <taxon>Halobacteriales</taxon>
        <taxon>Haloarculaceae</taxon>
        <taxon>Halomicrobium</taxon>
    </lineage>
</organism>
<evidence type="ECO:0000313" key="10">
    <source>
        <dbReference type="Proteomes" id="UP000199062"/>
    </source>
</evidence>
<comment type="catalytic activity">
    <reaction evidence="6">
        <text>UDP-N-acetyl-alpha-D-mannosamine + 2 NAD(+) + H2O = UDP-N-acetyl-alpha-D-mannosaminouronate + 2 NADH + 3 H(+)</text>
        <dbReference type="Rhea" id="RHEA:25780"/>
        <dbReference type="ChEBI" id="CHEBI:15377"/>
        <dbReference type="ChEBI" id="CHEBI:15378"/>
        <dbReference type="ChEBI" id="CHEBI:57540"/>
        <dbReference type="ChEBI" id="CHEBI:57945"/>
        <dbReference type="ChEBI" id="CHEBI:68623"/>
        <dbReference type="ChEBI" id="CHEBI:70731"/>
        <dbReference type="EC" id="1.1.1.336"/>
    </reaction>
</comment>
<dbReference type="RefSeq" id="WP_218155592.1">
    <property type="nucleotide sequence ID" value="NZ_FOZK01000004.1"/>
</dbReference>
<dbReference type="GO" id="GO:0000271">
    <property type="term" value="P:polysaccharide biosynthetic process"/>
    <property type="evidence" value="ECO:0007669"/>
    <property type="project" value="InterPro"/>
</dbReference>
<dbReference type="InterPro" id="IPR036220">
    <property type="entry name" value="UDP-Glc/GDP-Man_DH_C_sf"/>
</dbReference>